<feature type="region of interest" description="Disordered" evidence="4">
    <location>
        <begin position="340"/>
        <end position="360"/>
    </location>
</feature>
<dbReference type="PANTHER" id="PTHR43132:SF8">
    <property type="entry name" value="HTH-TYPE TRANSCRIPTIONAL REGULATOR KMTR"/>
    <property type="match status" value="1"/>
</dbReference>
<dbReference type="CDD" id="cd00090">
    <property type="entry name" value="HTH_ARSR"/>
    <property type="match status" value="1"/>
</dbReference>
<dbReference type="GO" id="GO:0003677">
    <property type="term" value="F:DNA binding"/>
    <property type="evidence" value="ECO:0007669"/>
    <property type="project" value="UniProtKB-KW"/>
</dbReference>
<protein>
    <submittedName>
        <fullName evidence="6">Regulatory protein</fullName>
    </submittedName>
</protein>
<organism evidence="6 7">
    <name type="scientific">Streptomyces pristinaespiralis (strain ATCC 25486 / DSM 40338 / CBS 914.69 / JCM 4507 / KCC S-0507 / NBRC 13074 / NRRL 2958 / 5647)</name>
    <dbReference type="NCBI Taxonomy" id="457429"/>
    <lineage>
        <taxon>Bacteria</taxon>
        <taxon>Bacillati</taxon>
        <taxon>Actinomycetota</taxon>
        <taxon>Actinomycetes</taxon>
        <taxon>Kitasatosporales</taxon>
        <taxon>Streptomycetaceae</taxon>
        <taxon>Streptomyces</taxon>
    </lineage>
</organism>
<dbReference type="eggNOG" id="COG0640">
    <property type="taxonomic scope" value="Bacteria"/>
</dbReference>
<evidence type="ECO:0000313" key="7">
    <source>
        <dbReference type="Proteomes" id="UP000002805"/>
    </source>
</evidence>
<evidence type="ECO:0000313" key="6">
    <source>
        <dbReference type="EMBL" id="EDY62603.2"/>
    </source>
</evidence>
<dbReference type="SUPFAM" id="SSF46785">
    <property type="entry name" value="Winged helix' DNA-binding domain"/>
    <property type="match status" value="1"/>
</dbReference>
<name>B5H6Z2_STRE2</name>
<evidence type="ECO:0000256" key="4">
    <source>
        <dbReference type="SAM" id="MobiDB-lite"/>
    </source>
</evidence>
<keyword evidence="7" id="KW-1185">Reference proteome</keyword>
<dbReference type="InterPro" id="IPR036390">
    <property type="entry name" value="WH_DNA-bd_sf"/>
</dbReference>
<dbReference type="InterPro" id="IPR051011">
    <property type="entry name" value="Metal_resp_trans_reg"/>
</dbReference>
<accession>B5H6Z2</accession>
<dbReference type="Gene3D" id="1.10.10.10">
    <property type="entry name" value="Winged helix-like DNA-binding domain superfamily/Winged helix DNA-binding domain"/>
    <property type="match status" value="1"/>
</dbReference>
<keyword evidence="2" id="KW-0238">DNA-binding</keyword>
<dbReference type="AlphaFoldDB" id="B5H6Z2"/>
<dbReference type="Pfam" id="PF12840">
    <property type="entry name" value="HTH_20"/>
    <property type="match status" value="1"/>
</dbReference>
<keyword evidence="3" id="KW-0804">Transcription</keyword>
<dbReference type="Proteomes" id="UP000002805">
    <property type="component" value="Chromosome"/>
</dbReference>
<reference evidence="7" key="1">
    <citation type="submission" date="2008-02" db="EMBL/GenBank/DDBJ databases">
        <authorList>
            <consortium name="The Broad Institute Genome Sequencing Platform"/>
            <person name="Fischbach M."/>
            <person name="Ward D."/>
            <person name="Young S."/>
            <person name="Jaffe D."/>
            <person name="Gnerre S."/>
            <person name="Berlin A."/>
            <person name="Heiman D."/>
            <person name="Hepburn T."/>
            <person name="Sykes S."/>
            <person name="Alvarado L."/>
            <person name="Kodira C.D."/>
            <person name="Straight P."/>
            <person name="Clardy J."/>
            <person name="Hung D."/>
            <person name="Kolter R."/>
            <person name="Mekalanos J."/>
            <person name="Walker S."/>
            <person name="Walsh C.T."/>
            <person name="Lander E."/>
            <person name="Galagan J."/>
            <person name="Nusbaum C."/>
            <person name="Birren B."/>
        </authorList>
    </citation>
    <scope>NUCLEOTIDE SEQUENCE [LARGE SCALE GENOMIC DNA]</scope>
    <source>
        <strain evidence="7">ATCC 25486 / DSM 40338 / CBS 914.69 / JCM 4507 / NBRC 13074 / NRRL 2958 / 5647</strain>
    </source>
</reference>
<dbReference type="PANTHER" id="PTHR43132">
    <property type="entry name" value="ARSENICAL RESISTANCE OPERON REPRESSOR ARSR-RELATED"/>
    <property type="match status" value="1"/>
</dbReference>
<dbReference type="InterPro" id="IPR036388">
    <property type="entry name" value="WH-like_DNA-bd_sf"/>
</dbReference>
<evidence type="ECO:0000259" key="5">
    <source>
        <dbReference type="SMART" id="SM00418"/>
    </source>
</evidence>
<dbReference type="InterPro" id="IPR011991">
    <property type="entry name" value="ArsR-like_HTH"/>
</dbReference>
<sequence length="360" mass="38446">MIACILSDGGDCGCNSGGSVLRIHFNADDLARVRMAARPDALWESILSFHRLRDRRGALVFGEWRSQARTRLKGETRLLSALVPQRGYFPDFLTPAEGSEGLDTGLEALRATPPARLHTEVALAAAHRSPLRSLPGRLASLAEGRAESVARLVAALRAYYHAAVEPYWTHIQGRVEADRAVRGRALLDGGAGELLASLPPVLRWRSPVLEADYPVDRELRLDGRGLLLQPSFFCRGTPVVLRDASLPPVLVYPVSHSCEQAAGDVTGASLGRLVGHTRSAILQAIRGGCTTSELARRAGVSLASASQHAAVLREAGLVVTLRHGNAVLHTLTPLGAALLRGGATPEPEPAMRGTAPSPRR</sequence>
<keyword evidence="1" id="KW-0805">Transcription regulation</keyword>
<evidence type="ECO:0000256" key="3">
    <source>
        <dbReference type="ARBA" id="ARBA00023163"/>
    </source>
</evidence>
<feature type="domain" description="HTH arsR-type" evidence="5">
    <location>
        <begin position="269"/>
        <end position="344"/>
    </location>
</feature>
<evidence type="ECO:0000256" key="2">
    <source>
        <dbReference type="ARBA" id="ARBA00023125"/>
    </source>
</evidence>
<gene>
    <name evidence="6" type="ORF">SSDG_01173</name>
</gene>
<dbReference type="EMBL" id="CM000950">
    <property type="protein sequence ID" value="EDY62603.2"/>
    <property type="molecule type" value="Genomic_DNA"/>
</dbReference>
<evidence type="ECO:0000256" key="1">
    <source>
        <dbReference type="ARBA" id="ARBA00023015"/>
    </source>
</evidence>
<dbReference type="GO" id="GO:0003700">
    <property type="term" value="F:DNA-binding transcription factor activity"/>
    <property type="evidence" value="ECO:0007669"/>
    <property type="project" value="InterPro"/>
</dbReference>
<proteinExistence type="predicted"/>
<dbReference type="HOGENOM" id="CLU_063235_1_0_11"/>
<dbReference type="InterPro" id="IPR001845">
    <property type="entry name" value="HTH_ArsR_DNA-bd_dom"/>
</dbReference>
<reference evidence="7" key="2">
    <citation type="submission" date="2009-10" db="EMBL/GenBank/DDBJ databases">
        <title>The genome sequence of Streptomyces pristinaespiralis strain ATCC 25486.</title>
        <authorList>
            <consortium name="The Broad Institute Genome Sequencing Platform"/>
            <consortium name="Broad Institute Microbial Sequencing Center"/>
            <person name="Fischbach M."/>
            <person name="Godfrey P."/>
            <person name="Ward D."/>
            <person name="Young S."/>
            <person name="Zeng Q."/>
            <person name="Koehrsen M."/>
            <person name="Alvarado L."/>
            <person name="Berlin A.M."/>
            <person name="Bochicchio J."/>
            <person name="Borenstein D."/>
            <person name="Chapman S.B."/>
            <person name="Chen Z."/>
            <person name="Engels R."/>
            <person name="Freedman E."/>
            <person name="Gellesch M."/>
            <person name="Goldberg J."/>
            <person name="Griggs A."/>
            <person name="Gujja S."/>
            <person name="Heilman E.R."/>
            <person name="Heiman D.I."/>
            <person name="Hepburn T.A."/>
            <person name="Howarth C."/>
            <person name="Jen D."/>
            <person name="Larson L."/>
            <person name="Lewis B."/>
            <person name="Mehta T."/>
            <person name="Park D."/>
            <person name="Pearson M."/>
            <person name="Richards J."/>
            <person name="Roberts A."/>
            <person name="Saif S."/>
            <person name="Shea T.D."/>
            <person name="Shenoy N."/>
            <person name="Sisk P."/>
            <person name="Stolte C."/>
            <person name="Sykes S.N."/>
            <person name="Thomson T."/>
            <person name="Walk T."/>
            <person name="White J."/>
            <person name="Yandava C."/>
            <person name="Straight P."/>
            <person name="Clardy J."/>
            <person name="Hung D."/>
            <person name="Kolter R."/>
            <person name="Mekalanos J."/>
            <person name="Walker S."/>
            <person name="Walsh C.T."/>
            <person name="Wieland-Brown L.C."/>
            <person name="Haas B."/>
            <person name="Nusbaum C."/>
            <person name="Birren B."/>
        </authorList>
    </citation>
    <scope>NUCLEOTIDE SEQUENCE [LARGE SCALE GENOMIC DNA]</scope>
    <source>
        <strain evidence="7">ATCC 25486 / DSM 40338 / CBS 914.69 / JCM 4507 / NBRC 13074 / NRRL 2958 / 5647</strain>
    </source>
</reference>
<dbReference type="SMART" id="SM00418">
    <property type="entry name" value="HTH_ARSR"/>
    <property type="match status" value="1"/>
</dbReference>